<feature type="transmembrane region" description="Helical" evidence="4">
    <location>
        <begin position="62"/>
        <end position="83"/>
    </location>
</feature>
<evidence type="ECO:0000256" key="2">
    <source>
        <dbReference type="ARBA" id="ARBA00022989"/>
    </source>
</evidence>
<keyword evidence="1 4" id="KW-0812">Transmembrane</keyword>
<dbReference type="GO" id="GO:0022857">
    <property type="term" value="F:transmembrane transporter activity"/>
    <property type="evidence" value="ECO:0007669"/>
    <property type="project" value="InterPro"/>
</dbReference>
<dbReference type="RefSeq" id="WP_327794991.1">
    <property type="nucleotide sequence ID" value="NZ_JADQAZ010000003.1"/>
</dbReference>
<feature type="transmembrane region" description="Helical" evidence="4">
    <location>
        <begin position="219"/>
        <end position="244"/>
    </location>
</feature>
<name>A0AAP2CSK7_9RHOB</name>
<keyword evidence="2 4" id="KW-1133">Transmembrane helix</keyword>
<comment type="caution">
    <text evidence="5">The sequence shown here is derived from an EMBL/GenBank/DDBJ whole genome shotgun (WGS) entry which is preliminary data.</text>
</comment>
<dbReference type="InterPro" id="IPR036259">
    <property type="entry name" value="MFS_trans_sf"/>
</dbReference>
<keyword evidence="6" id="KW-1185">Reference proteome</keyword>
<dbReference type="Pfam" id="PF07690">
    <property type="entry name" value="MFS_1"/>
    <property type="match status" value="1"/>
</dbReference>
<gene>
    <name evidence="5" type="ORF">IV417_15380</name>
</gene>
<proteinExistence type="predicted"/>
<dbReference type="AlphaFoldDB" id="A0AAP2CSK7"/>
<feature type="transmembrane region" description="Helical" evidence="4">
    <location>
        <begin position="256"/>
        <end position="277"/>
    </location>
</feature>
<dbReference type="CDD" id="cd06174">
    <property type="entry name" value="MFS"/>
    <property type="match status" value="1"/>
</dbReference>
<evidence type="ECO:0000256" key="3">
    <source>
        <dbReference type="ARBA" id="ARBA00023136"/>
    </source>
</evidence>
<protein>
    <submittedName>
        <fullName evidence="5">MFS transporter</fullName>
    </submittedName>
</protein>
<dbReference type="EMBL" id="JADQAZ010000003">
    <property type="protein sequence ID" value="MBT0958771.1"/>
    <property type="molecule type" value="Genomic_DNA"/>
</dbReference>
<sequence length="413" mass="45656">MSLIDPRPMTLAEAQGLPLWRRPETLLYVMAAAMPIAFSTWFALLNNFIIEVGHFDGSDNGWLHTVREIPGFLAIGVIAILVFVREQKMALVMLVLLGFATAVTAHFPTLGGILMVTFLSSVGFHFFETVFQSLQLQWIEKARAPRVLGQMMAVGSASTFVAYGLLVLLWEPLNLTYNLVFWISGMTTAAIAVLCWFAYPQFDGPVVQRRGMVLRRRYWLYYALQFMAGARRQIFVVFAGFMMVERFGYEVHEITSLFLITLLVNTLSAPVMGVAVSRFGERKALCFEYIGLVGVFAAYGGLYFFGWGVAVAAALYVIDHLFFALAMALKTYFQKIADPADIAPTAAVAFTINHIAAVFLPAGLGYLWLVSPAAVFVMAAFMAAGSFCLALLIPRHPAPGHETVMRRLPAVAE</sequence>
<dbReference type="Gene3D" id="1.20.1250.20">
    <property type="entry name" value="MFS general substrate transporter like domains"/>
    <property type="match status" value="2"/>
</dbReference>
<reference evidence="5 6" key="1">
    <citation type="journal article" date="2021" name="Arch. Microbiol.">
        <title>Harenicola maris gen. nov., sp. nov. isolated from the Sea of Japan shallow sediments.</title>
        <authorList>
            <person name="Romanenko L.A."/>
            <person name="Kurilenko V.V."/>
            <person name="Chernysheva N.Y."/>
            <person name="Tekutyeva L.A."/>
            <person name="Velansky P.V."/>
            <person name="Svetashev V.I."/>
            <person name="Isaeva M.P."/>
        </authorList>
    </citation>
    <scope>NUCLEOTIDE SEQUENCE [LARGE SCALE GENOMIC DNA]</scope>
    <source>
        <strain evidence="5 6">KMM 3653</strain>
    </source>
</reference>
<accession>A0AAP2CSK7</accession>
<feature type="transmembrane region" description="Helical" evidence="4">
    <location>
        <begin position="374"/>
        <end position="393"/>
    </location>
</feature>
<keyword evidence="3 4" id="KW-0472">Membrane</keyword>
<feature type="transmembrane region" description="Helical" evidence="4">
    <location>
        <begin position="152"/>
        <end position="173"/>
    </location>
</feature>
<feature type="transmembrane region" description="Helical" evidence="4">
    <location>
        <begin position="179"/>
        <end position="199"/>
    </location>
</feature>
<evidence type="ECO:0000256" key="1">
    <source>
        <dbReference type="ARBA" id="ARBA00022692"/>
    </source>
</evidence>
<feature type="transmembrane region" description="Helical" evidence="4">
    <location>
        <begin position="113"/>
        <end position="131"/>
    </location>
</feature>
<feature type="transmembrane region" description="Helical" evidence="4">
    <location>
        <begin position="90"/>
        <end position="107"/>
    </location>
</feature>
<feature type="transmembrane region" description="Helical" evidence="4">
    <location>
        <begin position="313"/>
        <end position="333"/>
    </location>
</feature>
<feature type="transmembrane region" description="Helical" evidence="4">
    <location>
        <begin position="345"/>
        <end position="368"/>
    </location>
</feature>
<dbReference type="InterPro" id="IPR011701">
    <property type="entry name" value="MFS"/>
</dbReference>
<dbReference type="Proteomes" id="UP001315686">
    <property type="component" value="Unassembled WGS sequence"/>
</dbReference>
<dbReference type="SUPFAM" id="SSF103473">
    <property type="entry name" value="MFS general substrate transporter"/>
    <property type="match status" value="1"/>
</dbReference>
<evidence type="ECO:0000313" key="6">
    <source>
        <dbReference type="Proteomes" id="UP001315686"/>
    </source>
</evidence>
<organism evidence="5 6">
    <name type="scientific">Harenicola maris</name>
    <dbReference type="NCBI Taxonomy" id="2841044"/>
    <lineage>
        <taxon>Bacteria</taxon>
        <taxon>Pseudomonadati</taxon>
        <taxon>Pseudomonadota</taxon>
        <taxon>Alphaproteobacteria</taxon>
        <taxon>Rhodobacterales</taxon>
        <taxon>Paracoccaceae</taxon>
        <taxon>Harenicola</taxon>
    </lineage>
</organism>
<feature type="transmembrane region" description="Helical" evidence="4">
    <location>
        <begin position="289"/>
        <end position="307"/>
    </location>
</feature>
<evidence type="ECO:0000313" key="5">
    <source>
        <dbReference type="EMBL" id="MBT0958771.1"/>
    </source>
</evidence>
<feature type="transmembrane region" description="Helical" evidence="4">
    <location>
        <begin position="26"/>
        <end position="50"/>
    </location>
</feature>
<evidence type="ECO:0000256" key="4">
    <source>
        <dbReference type="SAM" id="Phobius"/>
    </source>
</evidence>